<feature type="region of interest" description="Disordered" evidence="1">
    <location>
        <begin position="291"/>
        <end position="312"/>
    </location>
</feature>
<dbReference type="GO" id="GO:0008061">
    <property type="term" value="F:chitin binding"/>
    <property type="evidence" value="ECO:0007669"/>
    <property type="project" value="InterPro"/>
</dbReference>
<feature type="compositionally biased region" description="Basic and acidic residues" evidence="1">
    <location>
        <begin position="291"/>
        <end position="309"/>
    </location>
</feature>
<feature type="region of interest" description="Disordered" evidence="1">
    <location>
        <begin position="217"/>
        <end position="251"/>
    </location>
</feature>
<dbReference type="OrthoDB" id="6343717at2759"/>
<feature type="compositionally biased region" description="Basic and acidic residues" evidence="1">
    <location>
        <begin position="393"/>
        <end position="452"/>
    </location>
</feature>
<name>A0A423SGW4_PENVA</name>
<evidence type="ECO:0000259" key="2">
    <source>
        <dbReference type="PROSITE" id="PS50940"/>
    </source>
</evidence>
<accession>A0A423SGW4</accession>
<gene>
    <name evidence="3" type="ORF">C7M84_018668</name>
</gene>
<evidence type="ECO:0000313" key="4">
    <source>
        <dbReference type="Proteomes" id="UP000283509"/>
    </source>
</evidence>
<dbReference type="SMART" id="SM00494">
    <property type="entry name" value="ChtBD2"/>
    <property type="match status" value="1"/>
</dbReference>
<proteinExistence type="predicted"/>
<feature type="domain" description="Chitin-binding type-2" evidence="2">
    <location>
        <begin position="101"/>
        <end position="149"/>
    </location>
</feature>
<protein>
    <submittedName>
        <fullName evidence="3">Peritrophin</fullName>
    </submittedName>
</protein>
<dbReference type="AlphaFoldDB" id="A0A423SGW4"/>
<dbReference type="InterPro" id="IPR002557">
    <property type="entry name" value="Chitin-bd_dom"/>
</dbReference>
<dbReference type="Pfam" id="PF01607">
    <property type="entry name" value="CBM_14"/>
    <property type="match status" value="1"/>
</dbReference>
<keyword evidence="4" id="KW-1185">Reference proteome</keyword>
<comment type="caution">
    <text evidence="3">The sequence shown here is derived from an EMBL/GenBank/DDBJ whole genome shotgun (WGS) entry which is preliminary data.</text>
</comment>
<feature type="region of interest" description="Disordered" evidence="1">
    <location>
        <begin position="393"/>
        <end position="460"/>
    </location>
</feature>
<feature type="compositionally biased region" description="Basic and acidic residues" evidence="1">
    <location>
        <begin position="229"/>
        <end position="251"/>
    </location>
</feature>
<evidence type="ECO:0000313" key="3">
    <source>
        <dbReference type="EMBL" id="ROT63456.1"/>
    </source>
</evidence>
<dbReference type="Proteomes" id="UP000283509">
    <property type="component" value="Unassembled WGS sequence"/>
</dbReference>
<evidence type="ECO:0000256" key="1">
    <source>
        <dbReference type="SAM" id="MobiDB-lite"/>
    </source>
</evidence>
<dbReference type="SUPFAM" id="SSF57625">
    <property type="entry name" value="Invertebrate chitin-binding proteins"/>
    <property type="match status" value="1"/>
</dbReference>
<dbReference type="PROSITE" id="PS50940">
    <property type="entry name" value="CHIT_BIND_II"/>
    <property type="match status" value="1"/>
</dbReference>
<reference evidence="3 4" key="2">
    <citation type="submission" date="2019-01" db="EMBL/GenBank/DDBJ databases">
        <title>The decoding of complex shrimp genome reveals the adaptation for benthos swimmer, frequently molting mechanism and breeding impact on genome.</title>
        <authorList>
            <person name="Sun Y."/>
            <person name="Gao Y."/>
            <person name="Yu Y."/>
        </authorList>
    </citation>
    <scope>NUCLEOTIDE SEQUENCE [LARGE SCALE GENOMIC DNA]</scope>
    <source>
        <tissue evidence="3">Muscle</tissue>
    </source>
</reference>
<dbReference type="InterPro" id="IPR036508">
    <property type="entry name" value="Chitin-bd_dom_sf"/>
</dbReference>
<dbReference type="GO" id="GO:0005576">
    <property type="term" value="C:extracellular region"/>
    <property type="evidence" value="ECO:0007669"/>
    <property type="project" value="InterPro"/>
</dbReference>
<dbReference type="Gene3D" id="2.170.140.10">
    <property type="entry name" value="Chitin binding domain"/>
    <property type="match status" value="1"/>
</dbReference>
<sequence>MCEAQPDKFICVDCKTMVQCVKGQAFTRHCIENHYCSKKPEFGGGVCYPDEPQACKCEKANSFRVDLYDPQEPCNPPENYKCPDGMVFDEATAQCQTGNGLPQCTRAGTFANPANCSVYYSCIGLQNGWLQKSFQCNSGLMYNKEKGACEDPCLYQFVCKQEGRYPDLLNQQNYFECYMLVASYGSSVTAALKATDLCGVGWRKCWKKLCHCNGRQGEGSTRSCHRRKEVPEAVPPKKESTRSCAPKKEVPEAVPPRRKYQKLCHGEGSTRSCATKKEVPEAVLPKKEVPEAVPPEKEVPEAVPPEKKYQKQCHRRRKYQKLCHRRRKYQKLCHRRRKYQKLCHRRRKYQKLCHRRRKYQKLCHRRRKYQKLATEEGSTRSCATEKEVPKLCHRKEVPEAVPPEKEVPEAVPPKKEVPEAVPPEKEVPEAVPPEKEVPEAVPPEKEVPEARAVRKWKGTR</sequence>
<organism evidence="3 4">
    <name type="scientific">Penaeus vannamei</name>
    <name type="common">Whiteleg shrimp</name>
    <name type="synonym">Litopenaeus vannamei</name>
    <dbReference type="NCBI Taxonomy" id="6689"/>
    <lineage>
        <taxon>Eukaryota</taxon>
        <taxon>Metazoa</taxon>
        <taxon>Ecdysozoa</taxon>
        <taxon>Arthropoda</taxon>
        <taxon>Crustacea</taxon>
        <taxon>Multicrustacea</taxon>
        <taxon>Malacostraca</taxon>
        <taxon>Eumalacostraca</taxon>
        <taxon>Eucarida</taxon>
        <taxon>Decapoda</taxon>
        <taxon>Dendrobranchiata</taxon>
        <taxon>Penaeoidea</taxon>
        <taxon>Penaeidae</taxon>
        <taxon>Penaeus</taxon>
    </lineage>
</organism>
<reference evidence="3 4" key="1">
    <citation type="submission" date="2018-04" db="EMBL/GenBank/DDBJ databases">
        <authorList>
            <person name="Zhang X."/>
            <person name="Yuan J."/>
            <person name="Li F."/>
            <person name="Xiang J."/>
        </authorList>
    </citation>
    <scope>NUCLEOTIDE SEQUENCE [LARGE SCALE GENOMIC DNA]</scope>
    <source>
        <tissue evidence="3">Muscle</tissue>
    </source>
</reference>
<dbReference type="EMBL" id="QCYY01003438">
    <property type="protein sequence ID" value="ROT63456.1"/>
    <property type="molecule type" value="Genomic_DNA"/>
</dbReference>